<dbReference type="Gene3D" id="1.25.40.10">
    <property type="entry name" value="Tetratricopeptide repeat domain"/>
    <property type="match status" value="2"/>
</dbReference>
<keyword evidence="2" id="KW-0732">Signal</keyword>
<reference evidence="3 4" key="1">
    <citation type="submission" date="2019-04" db="EMBL/GenBank/DDBJ databases">
        <title>Alteromonas portus sp. nov., an alginate lyase-excreting marine bacterium.</title>
        <authorList>
            <person name="Huang H."/>
            <person name="Mo K."/>
            <person name="Bao S."/>
        </authorList>
    </citation>
    <scope>NUCLEOTIDE SEQUENCE [LARGE SCALE GENOMIC DNA]</scope>
    <source>
        <strain evidence="3 4">HB161718</strain>
    </source>
</reference>
<organism evidence="3 4">
    <name type="scientific">Alteromonas portus</name>
    <dbReference type="NCBI Taxonomy" id="2565549"/>
    <lineage>
        <taxon>Bacteria</taxon>
        <taxon>Pseudomonadati</taxon>
        <taxon>Pseudomonadota</taxon>
        <taxon>Gammaproteobacteria</taxon>
        <taxon>Alteromonadales</taxon>
        <taxon>Alteromonadaceae</taxon>
        <taxon>Alteromonas/Salinimonas group</taxon>
        <taxon>Alteromonas</taxon>
    </lineage>
</organism>
<evidence type="ECO:0000313" key="3">
    <source>
        <dbReference type="EMBL" id="TKB03254.1"/>
    </source>
</evidence>
<dbReference type="InterPro" id="IPR011990">
    <property type="entry name" value="TPR-like_helical_dom_sf"/>
</dbReference>
<comment type="caution">
    <text evidence="3">The sequence shown here is derived from an EMBL/GenBank/DDBJ whole genome shotgun (WGS) entry which is preliminary data.</text>
</comment>
<dbReference type="Pfam" id="PF13374">
    <property type="entry name" value="TPR_10"/>
    <property type="match status" value="1"/>
</dbReference>
<proteinExistence type="predicted"/>
<feature type="repeat" description="TPR" evidence="1">
    <location>
        <begin position="302"/>
        <end position="335"/>
    </location>
</feature>
<dbReference type="AlphaFoldDB" id="A0A4U0ZFB0"/>
<evidence type="ECO:0000256" key="1">
    <source>
        <dbReference type="PROSITE-ProRule" id="PRU00339"/>
    </source>
</evidence>
<accession>A0A4U0ZFB0</accession>
<dbReference type="InterPro" id="IPR019734">
    <property type="entry name" value="TPR_rpt"/>
</dbReference>
<dbReference type="RefSeq" id="WP_136781961.1">
    <property type="nucleotide sequence ID" value="NZ_SWCO01000005.1"/>
</dbReference>
<keyword evidence="4" id="KW-1185">Reference proteome</keyword>
<dbReference type="Proteomes" id="UP000305471">
    <property type="component" value="Unassembled WGS sequence"/>
</dbReference>
<dbReference type="PANTHER" id="PTHR12558">
    <property type="entry name" value="CELL DIVISION CYCLE 16,23,27"/>
    <property type="match status" value="1"/>
</dbReference>
<dbReference type="Pfam" id="PF13181">
    <property type="entry name" value="TPR_8"/>
    <property type="match status" value="1"/>
</dbReference>
<dbReference type="PROSITE" id="PS51257">
    <property type="entry name" value="PROKAR_LIPOPROTEIN"/>
    <property type="match status" value="1"/>
</dbReference>
<dbReference type="PANTHER" id="PTHR12558:SF13">
    <property type="entry name" value="CELL DIVISION CYCLE PROTEIN 27 HOMOLOG"/>
    <property type="match status" value="1"/>
</dbReference>
<evidence type="ECO:0000256" key="2">
    <source>
        <dbReference type="SAM" id="SignalP"/>
    </source>
</evidence>
<dbReference type="OrthoDB" id="6254323at2"/>
<name>A0A4U0ZFB0_9ALTE</name>
<feature type="chain" id="PRO_5020744313" evidence="2">
    <location>
        <begin position="18"/>
        <end position="386"/>
    </location>
</feature>
<sequence length="386" mass="43462">MLNTKLLFIVVALMTTAACQSTKTSNVQGKSELAPFNWQISEFALVDVEEPEALFALSERQKQHFLSYYNSPTKAHVSPNFRLAYYLDNLVSNFSYAGDTLKAQDVLNKRYGNCMSLALLTTALAKLVNLDVIYQQVHTPPLYRRFGKTLTTSTHVRSIILGPEPEKTGDSIVFRGRAIIDYFPSSRNDRGVYISEADFISMYYQNMAAKAMSDNPDLAYSYLYRAMQLNTANASTLNSLAVLYRSNGYEEEARRLYEFAIENHIQSVHTLSNFAVLLKKIGDVETLSRIGDMYLKTDDDNPYRWIDLGNAFLAKGKLSEAEMFFNKAIATGPYLGESYSAMAKTYFLQGEVIKAESMMEKALSLSLPSQNRALYTAKLQAIQNSQ</sequence>
<protein>
    <submittedName>
        <fullName evidence="3">Tetratricopeptide repeat protein</fullName>
    </submittedName>
</protein>
<dbReference type="EMBL" id="SWCO01000005">
    <property type="protein sequence ID" value="TKB03254.1"/>
    <property type="molecule type" value="Genomic_DNA"/>
</dbReference>
<dbReference type="SUPFAM" id="SSF48452">
    <property type="entry name" value="TPR-like"/>
    <property type="match status" value="1"/>
</dbReference>
<dbReference type="SMART" id="SM00028">
    <property type="entry name" value="TPR"/>
    <property type="match status" value="3"/>
</dbReference>
<evidence type="ECO:0000313" key="4">
    <source>
        <dbReference type="Proteomes" id="UP000305471"/>
    </source>
</evidence>
<keyword evidence="1" id="KW-0802">TPR repeat</keyword>
<dbReference type="PROSITE" id="PS50005">
    <property type="entry name" value="TPR"/>
    <property type="match status" value="1"/>
</dbReference>
<gene>
    <name evidence="3" type="ORF">E5672_09415</name>
</gene>
<feature type="signal peptide" evidence="2">
    <location>
        <begin position="1"/>
        <end position="17"/>
    </location>
</feature>